<evidence type="ECO:0000313" key="5">
    <source>
        <dbReference type="EMBL" id="MFC0273881.1"/>
    </source>
</evidence>
<keyword evidence="2 5" id="KW-0238">DNA-binding</keyword>
<comment type="caution">
    <text evidence="5">The sequence shown here is derived from an EMBL/GenBank/DDBJ whole genome shotgun (WGS) entry which is preliminary data.</text>
</comment>
<keyword evidence="3" id="KW-0804">Transcription</keyword>
<keyword evidence="6" id="KW-1185">Reference proteome</keyword>
<dbReference type="InterPro" id="IPR010982">
    <property type="entry name" value="Lambda_DNA-bd_dom_sf"/>
</dbReference>
<evidence type="ECO:0000259" key="4">
    <source>
        <dbReference type="PROSITE" id="PS50932"/>
    </source>
</evidence>
<dbReference type="Proteomes" id="UP001589854">
    <property type="component" value="Unassembled WGS sequence"/>
</dbReference>
<dbReference type="PANTHER" id="PTHR30146:SF109">
    <property type="entry name" value="HTH-TYPE TRANSCRIPTIONAL REGULATOR GALS"/>
    <property type="match status" value="1"/>
</dbReference>
<dbReference type="SUPFAM" id="SSF53822">
    <property type="entry name" value="Periplasmic binding protein-like I"/>
    <property type="match status" value="1"/>
</dbReference>
<evidence type="ECO:0000256" key="3">
    <source>
        <dbReference type="ARBA" id="ARBA00023163"/>
    </source>
</evidence>
<evidence type="ECO:0000256" key="1">
    <source>
        <dbReference type="ARBA" id="ARBA00023015"/>
    </source>
</evidence>
<gene>
    <name evidence="5" type="ORF">ACFFIX_21075</name>
</gene>
<dbReference type="InterPro" id="IPR000843">
    <property type="entry name" value="HTH_LacI"/>
</dbReference>
<dbReference type="CDD" id="cd01392">
    <property type="entry name" value="HTH_LacI"/>
    <property type="match status" value="1"/>
</dbReference>
<reference evidence="5 6" key="1">
    <citation type="submission" date="2024-09" db="EMBL/GenBank/DDBJ databases">
        <authorList>
            <person name="Sun Q."/>
            <person name="Mori K."/>
        </authorList>
    </citation>
    <scope>NUCLEOTIDE SEQUENCE [LARGE SCALE GENOMIC DNA]</scope>
    <source>
        <strain evidence="5 6">CCM 7228</strain>
    </source>
</reference>
<dbReference type="RefSeq" id="WP_378937616.1">
    <property type="nucleotide sequence ID" value="NZ_JBHLVO010000026.1"/>
</dbReference>
<dbReference type="PROSITE" id="PS50932">
    <property type="entry name" value="HTH_LACI_2"/>
    <property type="match status" value="1"/>
</dbReference>
<dbReference type="SUPFAM" id="SSF47413">
    <property type="entry name" value="lambda repressor-like DNA-binding domains"/>
    <property type="match status" value="1"/>
</dbReference>
<organism evidence="5 6">
    <name type="scientific">Metabacillus herbersteinensis</name>
    <dbReference type="NCBI Taxonomy" id="283816"/>
    <lineage>
        <taxon>Bacteria</taxon>
        <taxon>Bacillati</taxon>
        <taxon>Bacillota</taxon>
        <taxon>Bacilli</taxon>
        <taxon>Bacillales</taxon>
        <taxon>Bacillaceae</taxon>
        <taxon>Metabacillus</taxon>
    </lineage>
</organism>
<sequence>MANIDDVAKAAGVSKSTVSSVFSKKRPISKEVTELVLKVARDLNYKPNYWARTLATKETRILGLNMQAEKVKFSQFHLSLMNGVLQECYENGYQLLVNTLSPEFLKDIQNQVSSPVDGEILMDPEKKDSRLNRDTISDRPTVIIGKPPEEFEHVISYVDNDNVGIAFDVTTYLLDDGHEQILFLNAPNHRTVSIDRELGYKRAFLAKSKSHSPELIVYKKENLTSVEYGYQTTLKMLREHPTITAVIADTDKMALGVYRAVKELNLSIPSQLSVFAFSDHSIFAKEFDPPLSSAKLNSELLGSEAAKLLIEQIQSKHKLVKRVVIPGELIHRGSASTVQKE</sequence>
<keyword evidence="1" id="KW-0805">Transcription regulation</keyword>
<name>A0ABV6GJK3_9BACI</name>
<dbReference type="SMART" id="SM00354">
    <property type="entry name" value="HTH_LACI"/>
    <property type="match status" value="1"/>
</dbReference>
<dbReference type="InterPro" id="IPR046335">
    <property type="entry name" value="LacI/GalR-like_sensor"/>
</dbReference>
<proteinExistence type="predicted"/>
<accession>A0ABV6GJK3</accession>
<dbReference type="Gene3D" id="1.10.260.40">
    <property type="entry name" value="lambda repressor-like DNA-binding domains"/>
    <property type="match status" value="1"/>
</dbReference>
<dbReference type="EMBL" id="JBHLVO010000026">
    <property type="protein sequence ID" value="MFC0273881.1"/>
    <property type="molecule type" value="Genomic_DNA"/>
</dbReference>
<dbReference type="Gene3D" id="3.40.50.2300">
    <property type="match status" value="2"/>
</dbReference>
<dbReference type="PANTHER" id="PTHR30146">
    <property type="entry name" value="LACI-RELATED TRANSCRIPTIONAL REPRESSOR"/>
    <property type="match status" value="1"/>
</dbReference>
<dbReference type="InterPro" id="IPR028082">
    <property type="entry name" value="Peripla_BP_I"/>
</dbReference>
<feature type="domain" description="HTH lacI-type" evidence="4">
    <location>
        <begin position="2"/>
        <end position="56"/>
    </location>
</feature>
<evidence type="ECO:0000313" key="6">
    <source>
        <dbReference type="Proteomes" id="UP001589854"/>
    </source>
</evidence>
<dbReference type="GO" id="GO:0003677">
    <property type="term" value="F:DNA binding"/>
    <property type="evidence" value="ECO:0007669"/>
    <property type="project" value="UniProtKB-KW"/>
</dbReference>
<dbReference type="Pfam" id="PF13377">
    <property type="entry name" value="Peripla_BP_3"/>
    <property type="match status" value="1"/>
</dbReference>
<evidence type="ECO:0000256" key="2">
    <source>
        <dbReference type="ARBA" id="ARBA00023125"/>
    </source>
</evidence>
<dbReference type="Pfam" id="PF00356">
    <property type="entry name" value="LacI"/>
    <property type="match status" value="1"/>
</dbReference>
<protein>
    <submittedName>
        <fullName evidence="5">LacI family DNA-binding transcriptional regulator</fullName>
    </submittedName>
</protein>